<accession>A0AAV6UPS7</accession>
<organism evidence="1 2">
    <name type="scientific">Oedothorax gibbosus</name>
    <dbReference type="NCBI Taxonomy" id="931172"/>
    <lineage>
        <taxon>Eukaryota</taxon>
        <taxon>Metazoa</taxon>
        <taxon>Ecdysozoa</taxon>
        <taxon>Arthropoda</taxon>
        <taxon>Chelicerata</taxon>
        <taxon>Arachnida</taxon>
        <taxon>Araneae</taxon>
        <taxon>Araneomorphae</taxon>
        <taxon>Entelegynae</taxon>
        <taxon>Araneoidea</taxon>
        <taxon>Linyphiidae</taxon>
        <taxon>Erigoninae</taxon>
        <taxon>Oedothorax</taxon>
    </lineage>
</organism>
<gene>
    <name evidence="1" type="ORF">JTE90_008724</name>
</gene>
<sequence>MSARMPSHLELAVDAPKSWKIWLHQFQWYSTCVELEQKSEDVKISVFMTAIEPDVVEIFNTFPKDKRKTL</sequence>
<evidence type="ECO:0000313" key="1">
    <source>
        <dbReference type="EMBL" id="KAG8186194.1"/>
    </source>
</evidence>
<name>A0AAV6UPS7_9ARAC</name>
<dbReference type="AlphaFoldDB" id="A0AAV6UPS7"/>
<reference evidence="1 2" key="1">
    <citation type="journal article" date="2022" name="Nat. Ecol. Evol.">
        <title>A masculinizing supergene underlies an exaggerated male reproductive morph in a spider.</title>
        <authorList>
            <person name="Hendrickx F."/>
            <person name="De Corte Z."/>
            <person name="Sonet G."/>
            <person name="Van Belleghem S.M."/>
            <person name="Kostlbacher S."/>
            <person name="Vangestel C."/>
        </authorList>
    </citation>
    <scope>NUCLEOTIDE SEQUENCE [LARGE SCALE GENOMIC DNA]</scope>
    <source>
        <strain evidence="1">W744_W776</strain>
    </source>
</reference>
<evidence type="ECO:0000313" key="2">
    <source>
        <dbReference type="Proteomes" id="UP000827092"/>
    </source>
</evidence>
<proteinExistence type="predicted"/>
<keyword evidence="2" id="KW-1185">Reference proteome</keyword>
<comment type="caution">
    <text evidence="1">The sequence shown here is derived from an EMBL/GenBank/DDBJ whole genome shotgun (WGS) entry which is preliminary data.</text>
</comment>
<dbReference type="EMBL" id="JAFNEN010000309">
    <property type="protein sequence ID" value="KAG8186194.1"/>
    <property type="molecule type" value="Genomic_DNA"/>
</dbReference>
<dbReference type="Proteomes" id="UP000827092">
    <property type="component" value="Unassembled WGS sequence"/>
</dbReference>
<protein>
    <submittedName>
        <fullName evidence="1">Uncharacterized protein</fullName>
    </submittedName>
</protein>